<keyword evidence="1" id="KW-0812">Transmembrane</keyword>
<dbReference type="GO" id="GO:0016989">
    <property type="term" value="F:sigma factor antagonist activity"/>
    <property type="evidence" value="ECO:0007669"/>
    <property type="project" value="TreeGrafter"/>
</dbReference>
<keyword evidence="1" id="KW-1133">Transmembrane helix</keyword>
<name>A0A917YJ93_9RHOB</name>
<feature type="domain" description="Anti-sigma K factor RskA C-terminal" evidence="2">
    <location>
        <begin position="103"/>
        <end position="217"/>
    </location>
</feature>
<dbReference type="Pfam" id="PF10099">
    <property type="entry name" value="RskA_C"/>
    <property type="match status" value="1"/>
</dbReference>
<gene>
    <name evidence="3" type="ORF">GCM10010991_03970</name>
</gene>
<protein>
    <recommendedName>
        <fullName evidence="2">Anti-sigma K factor RskA C-terminal domain-containing protein</fullName>
    </recommendedName>
</protein>
<dbReference type="EMBL" id="BMLP01000001">
    <property type="protein sequence ID" value="GGO24925.1"/>
    <property type="molecule type" value="Genomic_DNA"/>
</dbReference>
<feature type="transmembrane region" description="Helical" evidence="1">
    <location>
        <begin position="94"/>
        <end position="114"/>
    </location>
</feature>
<dbReference type="Proteomes" id="UP000598196">
    <property type="component" value="Unassembled WGS sequence"/>
</dbReference>
<dbReference type="GO" id="GO:0005886">
    <property type="term" value="C:plasma membrane"/>
    <property type="evidence" value="ECO:0007669"/>
    <property type="project" value="InterPro"/>
</dbReference>
<comment type="caution">
    <text evidence="3">The sequence shown here is derived from an EMBL/GenBank/DDBJ whole genome shotgun (WGS) entry which is preliminary data.</text>
</comment>
<evidence type="ECO:0000313" key="3">
    <source>
        <dbReference type="EMBL" id="GGO24925.1"/>
    </source>
</evidence>
<dbReference type="AlphaFoldDB" id="A0A917YJ93"/>
<dbReference type="PANTHER" id="PTHR37461">
    <property type="entry name" value="ANTI-SIGMA-K FACTOR RSKA"/>
    <property type="match status" value="1"/>
</dbReference>
<reference evidence="3 4" key="1">
    <citation type="journal article" date="2014" name="Int. J. Syst. Evol. Microbiol.">
        <title>Complete genome sequence of Corynebacterium casei LMG S-19264T (=DSM 44701T), isolated from a smear-ripened cheese.</title>
        <authorList>
            <consortium name="US DOE Joint Genome Institute (JGI-PGF)"/>
            <person name="Walter F."/>
            <person name="Albersmeier A."/>
            <person name="Kalinowski J."/>
            <person name="Ruckert C."/>
        </authorList>
    </citation>
    <scope>NUCLEOTIDE SEQUENCE [LARGE SCALE GENOMIC DNA]</scope>
    <source>
        <strain evidence="3 4">CGMCC 1.7029</strain>
    </source>
</reference>
<organism evidence="3 4">
    <name type="scientific">Gemmobacter aquaticus</name>
    <dbReference type="NCBI Taxonomy" id="490185"/>
    <lineage>
        <taxon>Bacteria</taxon>
        <taxon>Pseudomonadati</taxon>
        <taxon>Pseudomonadota</taxon>
        <taxon>Alphaproteobacteria</taxon>
        <taxon>Rhodobacterales</taxon>
        <taxon>Paracoccaceae</taxon>
        <taxon>Gemmobacter</taxon>
    </lineage>
</organism>
<evidence type="ECO:0000256" key="1">
    <source>
        <dbReference type="SAM" id="Phobius"/>
    </source>
</evidence>
<dbReference type="InterPro" id="IPR051474">
    <property type="entry name" value="Anti-sigma-K/W_factor"/>
</dbReference>
<sequence length="225" mass="23483">MVAARVDGPAQLHGRTEMSAEDRDIAGEYVLGTLPHADRIAFSARLKTDPALQSLVADWEARLADLNDEYAPAEAPDLLPAIEARLFPKPARRWPLWLGGLIAAAAVMVGALYLPPILSPDVPTVIARLGEPDAALRFEALHDGEALIVQRVAGAAPPSDRAHEAWLIAPGAAPVSLGLIGAEPLRVPYPDPPQGWTIAVSLEPAGGSPVGAPTGPVLAAGEINL</sequence>
<dbReference type="PANTHER" id="PTHR37461:SF1">
    <property type="entry name" value="ANTI-SIGMA-K FACTOR RSKA"/>
    <property type="match status" value="1"/>
</dbReference>
<evidence type="ECO:0000259" key="2">
    <source>
        <dbReference type="Pfam" id="PF10099"/>
    </source>
</evidence>
<proteinExistence type="predicted"/>
<evidence type="ECO:0000313" key="4">
    <source>
        <dbReference type="Proteomes" id="UP000598196"/>
    </source>
</evidence>
<accession>A0A917YJ93</accession>
<dbReference type="InterPro" id="IPR018764">
    <property type="entry name" value="RskA_C"/>
</dbReference>
<keyword evidence="1" id="KW-0472">Membrane</keyword>
<keyword evidence="4" id="KW-1185">Reference proteome</keyword>
<dbReference type="GO" id="GO:0006417">
    <property type="term" value="P:regulation of translation"/>
    <property type="evidence" value="ECO:0007669"/>
    <property type="project" value="TreeGrafter"/>
</dbReference>